<feature type="non-terminal residue" evidence="1">
    <location>
        <position position="1"/>
    </location>
</feature>
<protein>
    <submittedName>
        <fullName evidence="1">Uncharacterized protein</fullName>
    </submittedName>
</protein>
<dbReference type="GO" id="GO:0016810">
    <property type="term" value="F:hydrolase activity, acting on carbon-nitrogen (but not peptide) bonds"/>
    <property type="evidence" value="ECO:0007669"/>
    <property type="project" value="InterPro"/>
</dbReference>
<evidence type="ECO:0000313" key="1">
    <source>
        <dbReference type="EMBL" id="GAH67798.1"/>
    </source>
</evidence>
<gene>
    <name evidence="1" type="ORF">S03H2_43119</name>
</gene>
<reference evidence="1" key="1">
    <citation type="journal article" date="2014" name="Front. Microbiol.">
        <title>High frequency of phylogenetically diverse reductive dehalogenase-homologous genes in deep subseafloor sedimentary metagenomes.</title>
        <authorList>
            <person name="Kawai M."/>
            <person name="Futagami T."/>
            <person name="Toyoda A."/>
            <person name="Takaki Y."/>
            <person name="Nishi S."/>
            <person name="Hori S."/>
            <person name="Arai W."/>
            <person name="Tsubouchi T."/>
            <person name="Morono Y."/>
            <person name="Uchiyama I."/>
            <person name="Ito T."/>
            <person name="Fujiyama A."/>
            <person name="Inagaki F."/>
            <person name="Takami H."/>
        </authorList>
    </citation>
    <scope>NUCLEOTIDE SEQUENCE</scope>
    <source>
        <strain evidence="1">Expedition CK06-06</strain>
    </source>
</reference>
<comment type="caution">
    <text evidence="1">The sequence shown here is derived from an EMBL/GenBank/DDBJ whole genome shotgun (WGS) entry which is preliminary data.</text>
</comment>
<sequence length="96" mass="10158">SLLSSLGELPAELAFCLATGNTARMRELDCGLIEVGRSADFVLMDKAQHSPGKNILESVQLGDLPGIGMTIIDGIVRTQRSRNTPPAGKVPEIVAK</sequence>
<dbReference type="EMBL" id="BARU01026870">
    <property type="protein sequence ID" value="GAH67798.1"/>
    <property type="molecule type" value="Genomic_DNA"/>
</dbReference>
<name>X1JDF0_9ZZZZ</name>
<dbReference type="InterPro" id="IPR011059">
    <property type="entry name" value="Metal-dep_hydrolase_composite"/>
</dbReference>
<accession>X1JDF0</accession>
<dbReference type="AlphaFoldDB" id="X1JDF0"/>
<proteinExistence type="predicted"/>
<dbReference type="Gene3D" id="2.30.40.10">
    <property type="entry name" value="Urease, subunit C, domain 1"/>
    <property type="match status" value="1"/>
</dbReference>
<organism evidence="1">
    <name type="scientific">marine sediment metagenome</name>
    <dbReference type="NCBI Taxonomy" id="412755"/>
    <lineage>
        <taxon>unclassified sequences</taxon>
        <taxon>metagenomes</taxon>
        <taxon>ecological metagenomes</taxon>
    </lineage>
</organism>